<evidence type="ECO:0000256" key="1">
    <source>
        <dbReference type="SAM" id="MobiDB-lite"/>
    </source>
</evidence>
<feature type="compositionally biased region" description="Polar residues" evidence="1">
    <location>
        <begin position="243"/>
        <end position="276"/>
    </location>
</feature>
<dbReference type="Proteomes" id="UP000887574">
    <property type="component" value="Unplaced"/>
</dbReference>
<keyword evidence="2" id="KW-1185">Reference proteome</keyword>
<dbReference type="WBParaSite" id="jg16887">
    <property type="protein sequence ID" value="jg16887"/>
    <property type="gene ID" value="jg16887"/>
</dbReference>
<dbReference type="AlphaFoldDB" id="A0A915D8L3"/>
<evidence type="ECO:0000313" key="2">
    <source>
        <dbReference type="Proteomes" id="UP000887574"/>
    </source>
</evidence>
<protein>
    <submittedName>
        <fullName evidence="3">Uncharacterized protein</fullName>
    </submittedName>
</protein>
<organism evidence="2 3">
    <name type="scientific">Ditylenchus dipsaci</name>
    <dbReference type="NCBI Taxonomy" id="166011"/>
    <lineage>
        <taxon>Eukaryota</taxon>
        <taxon>Metazoa</taxon>
        <taxon>Ecdysozoa</taxon>
        <taxon>Nematoda</taxon>
        <taxon>Chromadorea</taxon>
        <taxon>Rhabditida</taxon>
        <taxon>Tylenchina</taxon>
        <taxon>Tylenchomorpha</taxon>
        <taxon>Sphaerularioidea</taxon>
        <taxon>Anguinidae</taxon>
        <taxon>Anguininae</taxon>
        <taxon>Ditylenchus</taxon>
    </lineage>
</organism>
<sequence>MSRDLTCKETMLPALDDGESLSDVRRLVSSNIFGRINSESLNQASSSGSAMSAGQPSFAAQINLLSGGGAGGRGGAGVPPGINHTTTVRDVVSSRMKHGKATGEALLFSVNQAVNSTPYWIKSSGPSNPNVISENANANFIQSIMHETNRSLSSVQSQGGYPVTTKYVVNSLPSTSILHQYPSTSQQSIKSSGRAPTIGIASVHNNRGLAQAVGPSQQMVVNASYLGSNGSTIVYGQIPTRIDSPNKSKPRSTTPLSGSSLLAQVQANRGSPTPRI</sequence>
<proteinExistence type="predicted"/>
<name>A0A915D8L3_9BILA</name>
<reference evidence="3" key="1">
    <citation type="submission" date="2022-11" db="UniProtKB">
        <authorList>
            <consortium name="WormBaseParasite"/>
        </authorList>
    </citation>
    <scope>IDENTIFICATION</scope>
</reference>
<feature type="region of interest" description="Disordered" evidence="1">
    <location>
        <begin position="239"/>
        <end position="276"/>
    </location>
</feature>
<evidence type="ECO:0000313" key="3">
    <source>
        <dbReference type="WBParaSite" id="jg16887"/>
    </source>
</evidence>
<accession>A0A915D8L3</accession>